<protein>
    <submittedName>
        <fullName evidence="1">DUF3891 family protein</fullName>
    </submittedName>
</protein>
<organism evidence="1 2">
    <name type="scientific">Actomonas aquatica</name>
    <dbReference type="NCBI Taxonomy" id="2866162"/>
    <lineage>
        <taxon>Bacteria</taxon>
        <taxon>Pseudomonadati</taxon>
        <taxon>Verrucomicrobiota</taxon>
        <taxon>Opitutia</taxon>
        <taxon>Opitutales</taxon>
        <taxon>Opitutaceae</taxon>
        <taxon>Actomonas</taxon>
    </lineage>
</organism>
<dbReference type="Proteomes" id="UP000738431">
    <property type="component" value="Chromosome"/>
</dbReference>
<reference evidence="1 2" key="1">
    <citation type="submission" date="2023-12" db="EMBL/GenBank/DDBJ databases">
        <title>Description of an unclassified Opitutus bacterium of Verrucomicrobiota.</title>
        <authorList>
            <person name="Zhang D.-F."/>
        </authorList>
    </citation>
    <scope>NUCLEOTIDE SEQUENCE [LARGE SCALE GENOMIC DNA]</scope>
    <source>
        <strain evidence="1 2">WL0086</strain>
    </source>
</reference>
<dbReference type="InterPro" id="IPR024992">
    <property type="entry name" value="DUF3891"/>
</dbReference>
<dbReference type="Pfam" id="PF13030">
    <property type="entry name" value="DUF3891"/>
    <property type="match status" value="1"/>
</dbReference>
<proteinExistence type="predicted"/>
<dbReference type="EMBL" id="CP139781">
    <property type="protein sequence ID" value="WRQ88085.1"/>
    <property type="molecule type" value="Genomic_DNA"/>
</dbReference>
<sequence>MIRAETDDSWVLITHPDHAQLAGEFADAWGNDQFGRPAPFPPIRHAVYHHDDGWIARDAKPSLTPAGKPEAFTRDLVGAYSAFEEIDLPSYLNVRAEATAAVAKQDPLAAVMVSMHTVNLLTEQADVDSIRPEHREAYETFIAAQRAWQEATIKEHGADPAAMQRGFEFLQCCDNLSLIVCSGYDSPRELRHQHPDRDGKLHPLTCTPLGPTTWRISPWPFATDEINCQLPRRTIAKSAFSDQDGYRAVVAATVPEPIAITLVR</sequence>
<evidence type="ECO:0000313" key="1">
    <source>
        <dbReference type="EMBL" id="WRQ88085.1"/>
    </source>
</evidence>
<accession>A0ABZ1C9N1</accession>
<name>A0ABZ1C9N1_9BACT</name>
<keyword evidence="2" id="KW-1185">Reference proteome</keyword>
<evidence type="ECO:0000313" key="2">
    <source>
        <dbReference type="Proteomes" id="UP000738431"/>
    </source>
</evidence>
<dbReference type="RefSeq" id="WP_221028881.1">
    <property type="nucleotide sequence ID" value="NZ_CP139781.1"/>
</dbReference>
<gene>
    <name evidence="1" type="ORF">K1X11_001615</name>
</gene>